<dbReference type="SUPFAM" id="SSF52096">
    <property type="entry name" value="ClpP/crotonase"/>
    <property type="match status" value="1"/>
</dbReference>
<dbReference type="InterPro" id="IPR029045">
    <property type="entry name" value="ClpP/crotonase-like_dom_sf"/>
</dbReference>
<accession>A0A0F4ZF35</accession>
<sequence>MSQLFTVKIPAVAGYPGGGLLVTEPAPAVYLLTISYAPDNRLVAPVCSALLEALDILEARYPIGVVITTSGIPKFYSNGLDLKHTVEFDRREFLAKHLFRLWLRLLSYPMPTIALIPGHAFAGGFMTAMFHDYRVMNPGRGFLCLNELDFGVALQPQMTAIFREKLSPVALRTVALEAKRVSGPEALAMGIVDVLGGINEAMELITSRQLLEKGKTGIYGLMKREMYRQTADMLTLEGYDREVMRTKKIQEETEKEYGARGMRAPKSRL</sequence>
<dbReference type="GO" id="GO:0005777">
    <property type="term" value="C:peroxisome"/>
    <property type="evidence" value="ECO:0007669"/>
    <property type="project" value="TreeGrafter"/>
</dbReference>
<dbReference type="Gene3D" id="3.90.226.10">
    <property type="entry name" value="2-enoyl-CoA Hydratase, Chain A, domain 1"/>
    <property type="match status" value="1"/>
</dbReference>
<dbReference type="Pfam" id="PF00378">
    <property type="entry name" value="ECH_1"/>
    <property type="match status" value="1"/>
</dbReference>
<dbReference type="OrthoDB" id="1696280at2759"/>
<dbReference type="GO" id="GO:0004165">
    <property type="term" value="F:delta(3)-delta(2)-enoyl-CoA isomerase activity"/>
    <property type="evidence" value="ECO:0007669"/>
    <property type="project" value="TreeGrafter"/>
</dbReference>
<dbReference type="InterPro" id="IPR001753">
    <property type="entry name" value="Enoyl-CoA_hydra/iso"/>
</dbReference>
<name>A0A0F4ZF35_9PEZI</name>
<organism evidence="1 2">
    <name type="scientific">Thielaviopsis punctulata</name>
    <dbReference type="NCBI Taxonomy" id="72032"/>
    <lineage>
        <taxon>Eukaryota</taxon>
        <taxon>Fungi</taxon>
        <taxon>Dikarya</taxon>
        <taxon>Ascomycota</taxon>
        <taxon>Pezizomycotina</taxon>
        <taxon>Sordariomycetes</taxon>
        <taxon>Hypocreomycetidae</taxon>
        <taxon>Microascales</taxon>
        <taxon>Ceratocystidaceae</taxon>
        <taxon>Thielaviopsis</taxon>
    </lineage>
</organism>
<protein>
    <recommendedName>
        <fullName evidence="3">Enoyl-CoA hydratase</fullName>
    </recommendedName>
</protein>
<gene>
    <name evidence="1" type="ORF">TD95_004821</name>
</gene>
<dbReference type="PANTHER" id="PTHR11941">
    <property type="entry name" value="ENOYL-COA HYDRATASE-RELATED"/>
    <property type="match status" value="1"/>
</dbReference>
<dbReference type="CDD" id="cd06558">
    <property type="entry name" value="crotonase-like"/>
    <property type="match status" value="1"/>
</dbReference>
<proteinExistence type="predicted"/>
<dbReference type="AlphaFoldDB" id="A0A0F4ZF35"/>
<comment type="caution">
    <text evidence="1">The sequence shown here is derived from an EMBL/GenBank/DDBJ whole genome shotgun (WGS) entry which is preliminary data.</text>
</comment>
<evidence type="ECO:0008006" key="3">
    <source>
        <dbReference type="Google" id="ProtNLM"/>
    </source>
</evidence>
<evidence type="ECO:0000313" key="2">
    <source>
        <dbReference type="Proteomes" id="UP000033483"/>
    </source>
</evidence>
<dbReference type="GO" id="GO:0006635">
    <property type="term" value="P:fatty acid beta-oxidation"/>
    <property type="evidence" value="ECO:0007669"/>
    <property type="project" value="TreeGrafter"/>
</dbReference>
<dbReference type="PANTHER" id="PTHR11941:SF75">
    <property type="entry name" value="ENOYL-COA HYDRATASE_ISOMERASE FAMILY PROTEIN"/>
    <property type="match status" value="1"/>
</dbReference>
<reference evidence="1 2" key="1">
    <citation type="submission" date="2015-03" db="EMBL/GenBank/DDBJ databases">
        <authorList>
            <person name="Radwan O."/>
            <person name="Al-Naeli F.A."/>
            <person name="Rendon G.A."/>
            <person name="Fields C."/>
        </authorList>
    </citation>
    <scope>NUCLEOTIDE SEQUENCE [LARGE SCALE GENOMIC DNA]</scope>
    <source>
        <strain evidence="1">CR-DP1</strain>
    </source>
</reference>
<dbReference type="EMBL" id="LAEV01001191">
    <property type="protein sequence ID" value="KKA28726.1"/>
    <property type="molecule type" value="Genomic_DNA"/>
</dbReference>
<keyword evidence="2" id="KW-1185">Reference proteome</keyword>
<evidence type="ECO:0000313" key="1">
    <source>
        <dbReference type="EMBL" id="KKA28726.1"/>
    </source>
</evidence>
<dbReference type="Proteomes" id="UP000033483">
    <property type="component" value="Unassembled WGS sequence"/>
</dbReference>